<accession>A0A450TS83</accession>
<evidence type="ECO:0000313" key="2">
    <source>
        <dbReference type="EMBL" id="VFJ71246.1"/>
    </source>
</evidence>
<organism evidence="2">
    <name type="scientific">Candidatus Kentrum sp. DK</name>
    <dbReference type="NCBI Taxonomy" id="2126562"/>
    <lineage>
        <taxon>Bacteria</taxon>
        <taxon>Pseudomonadati</taxon>
        <taxon>Pseudomonadota</taxon>
        <taxon>Gammaproteobacteria</taxon>
        <taxon>Candidatus Kentrum</taxon>
    </lineage>
</organism>
<dbReference type="EMBL" id="CAADEX010000321">
    <property type="protein sequence ID" value="VFJ71246.1"/>
    <property type="molecule type" value="Genomic_DNA"/>
</dbReference>
<gene>
    <name evidence="2" type="ORF">BECKDK2373B_GA0170837_13212</name>
    <name evidence="1" type="ORF">BECKDK2373C_GA0170839_10237</name>
</gene>
<reference evidence="2" key="1">
    <citation type="submission" date="2019-02" db="EMBL/GenBank/DDBJ databases">
        <authorList>
            <person name="Gruber-Vodicka R. H."/>
            <person name="Seah K. B. B."/>
        </authorList>
    </citation>
    <scope>NUCLEOTIDE SEQUENCE</scope>
    <source>
        <strain evidence="1">BECK_DK161</strain>
        <strain evidence="2">BECK_DK47</strain>
    </source>
</reference>
<sequence length="68" mass="7658">MQAVKQEALDTINALPDDTDLDEIMYRLYVPDKIHKGQEAIRRGETISGEELKREIESWRVGAAGKTG</sequence>
<evidence type="ECO:0000313" key="1">
    <source>
        <dbReference type="EMBL" id="VFJ48836.1"/>
    </source>
</evidence>
<protein>
    <recommendedName>
        <fullName evidence="3">Addiction module component</fullName>
    </recommendedName>
</protein>
<proteinExistence type="predicted"/>
<name>A0A450TS83_9GAMM</name>
<dbReference type="AlphaFoldDB" id="A0A450TS83"/>
<dbReference type="EMBL" id="CAADEY010000023">
    <property type="protein sequence ID" value="VFJ48836.1"/>
    <property type="molecule type" value="Genomic_DNA"/>
</dbReference>
<evidence type="ECO:0008006" key="3">
    <source>
        <dbReference type="Google" id="ProtNLM"/>
    </source>
</evidence>